<proteinExistence type="predicted"/>
<dbReference type="Gene3D" id="2.40.30.10">
    <property type="entry name" value="Translation factors"/>
    <property type="match status" value="1"/>
</dbReference>
<organism evidence="2 3">
    <name type="scientific">Candidatus Neomicrothrix subdominans</name>
    <dbReference type="NCBI Taxonomy" id="2954438"/>
    <lineage>
        <taxon>Bacteria</taxon>
        <taxon>Bacillati</taxon>
        <taxon>Actinomycetota</taxon>
        <taxon>Acidimicrobiia</taxon>
        <taxon>Acidimicrobiales</taxon>
        <taxon>Microthrixaceae</taxon>
        <taxon>Candidatus Neomicrothrix</taxon>
    </lineage>
</organism>
<comment type="caution">
    <text evidence="2">The sequence shown here is derived from an EMBL/GenBank/DDBJ whole genome shotgun (WGS) entry which is preliminary data.</text>
</comment>
<dbReference type="SUPFAM" id="SSF63380">
    <property type="entry name" value="Riboflavin synthase domain-like"/>
    <property type="match status" value="1"/>
</dbReference>
<dbReference type="Proteomes" id="UP000727993">
    <property type="component" value="Unassembled WGS sequence"/>
</dbReference>
<dbReference type="Pfam" id="PF08021">
    <property type="entry name" value="FAD_binding_9"/>
    <property type="match status" value="1"/>
</dbReference>
<dbReference type="InterPro" id="IPR039374">
    <property type="entry name" value="SIP_fam"/>
</dbReference>
<protein>
    <submittedName>
        <fullName evidence="2">Siderophore-interacting protein</fullName>
    </submittedName>
</protein>
<dbReference type="InterPro" id="IPR017938">
    <property type="entry name" value="Riboflavin_synthase-like_b-brl"/>
</dbReference>
<evidence type="ECO:0000313" key="3">
    <source>
        <dbReference type="Proteomes" id="UP000727993"/>
    </source>
</evidence>
<dbReference type="PANTHER" id="PTHR30157:SF0">
    <property type="entry name" value="NADPH-DEPENDENT FERRIC-CHELATE REDUCTASE"/>
    <property type="match status" value="1"/>
</dbReference>
<dbReference type="InterPro" id="IPR039261">
    <property type="entry name" value="FNR_nucleotide-bd"/>
</dbReference>
<dbReference type="EMBL" id="JADJZA010000003">
    <property type="protein sequence ID" value="MBK9296583.1"/>
    <property type="molecule type" value="Genomic_DNA"/>
</dbReference>
<sequence>MSARQSDPKAPLRREPPQFRLVAVDRIAPLTPRMTRVVLAGPELDGLAIDEPAASVRLLLPQADGRLELPTWTGNQFELSDGSRAPIRTFTPRRHDPEAGELTIDVVAHGEGAASGWAASATPGDEVAVSGPGRGYEIQTGVSSYLLAGDETAIPAIDQLLEAMPPTLPVTVLIEVSDPAVRLELHAGPATTLRWLDLPEGAAPGTAMVEAIESLGAMPAVVWVAGEAAAMQRIRTHLFDGRGLTRSQATVRGYWKLGRSAT</sequence>
<dbReference type="CDD" id="cd06193">
    <property type="entry name" value="siderophore_interacting"/>
    <property type="match status" value="1"/>
</dbReference>
<dbReference type="InterPro" id="IPR017927">
    <property type="entry name" value="FAD-bd_FR_type"/>
</dbReference>
<reference evidence="2 3" key="1">
    <citation type="submission" date="2020-10" db="EMBL/GenBank/DDBJ databases">
        <title>Connecting structure to function with the recovery of over 1000 high-quality activated sludge metagenome-assembled genomes encoding full-length rRNA genes using long-read sequencing.</title>
        <authorList>
            <person name="Singleton C.M."/>
            <person name="Petriglieri F."/>
            <person name="Kristensen J.M."/>
            <person name="Kirkegaard R.H."/>
            <person name="Michaelsen T.Y."/>
            <person name="Andersen M.H."/>
            <person name="Karst S.M."/>
            <person name="Dueholm M.S."/>
            <person name="Nielsen P.H."/>
            <person name="Albertsen M."/>
        </authorList>
    </citation>
    <scope>NUCLEOTIDE SEQUENCE [LARGE SCALE GENOMIC DNA]</scope>
    <source>
        <strain evidence="2">Lyne_18-Q3-R50-59_MAXAC.006</strain>
    </source>
</reference>
<dbReference type="InterPro" id="IPR013113">
    <property type="entry name" value="SIP_FAD-bd"/>
</dbReference>
<dbReference type="AlphaFoldDB" id="A0A936NAE1"/>
<name>A0A936NAE1_9ACTN</name>
<evidence type="ECO:0000259" key="1">
    <source>
        <dbReference type="PROSITE" id="PS51384"/>
    </source>
</evidence>
<accession>A0A936NAE1</accession>
<dbReference type="GO" id="GO:0016491">
    <property type="term" value="F:oxidoreductase activity"/>
    <property type="evidence" value="ECO:0007669"/>
    <property type="project" value="InterPro"/>
</dbReference>
<evidence type="ECO:0000313" key="2">
    <source>
        <dbReference type="EMBL" id="MBK9296583.1"/>
    </source>
</evidence>
<dbReference type="Gene3D" id="3.40.50.80">
    <property type="entry name" value="Nucleotide-binding domain of ferredoxin-NADP reductase (FNR) module"/>
    <property type="match status" value="1"/>
</dbReference>
<gene>
    <name evidence="2" type="ORF">IPN02_07000</name>
</gene>
<dbReference type="PANTHER" id="PTHR30157">
    <property type="entry name" value="FERRIC REDUCTASE, NADPH-DEPENDENT"/>
    <property type="match status" value="1"/>
</dbReference>
<dbReference type="PROSITE" id="PS51384">
    <property type="entry name" value="FAD_FR"/>
    <property type="match status" value="1"/>
</dbReference>
<dbReference type="Pfam" id="PF04954">
    <property type="entry name" value="SIP"/>
    <property type="match status" value="1"/>
</dbReference>
<feature type="domain" description="FAD-binding FR-type" evidence="1">
    <location>
        <begin position="14"/>
        <end position="139"/>
    </location>
</feature>
<dbReference type="InterPro" id="IPR007037">
    <property type="entry name" value="SIP_rossman_dom"/>
</dbReference>